<dbReference type="PANTHER" id="PTHR12400:SF51">
    <property type="entry name" value="INOSITOL POLYPHOSPHATE MULTIKINASE"/>
    <property type="match status" value="1"/>
</dbReference>
<evidence type="ECO:0000256" key="3">
    <source>
        <dbReference type="ARBA" id="ARBA00022741"/>
    </source>
</evidence>
<dbReference type="eggNOG" id="ENOG502QX5P">
    <property type="taxonomic scope" value="Eukaryota"/>
</dbReference>
<dbReference type="PANTHER" id="PTHR12400">
    <property type="entry name" value="INOSITOL POLYPHOSPHATE KINASE"/>
    <property type="match status" value="1"/>
</dbReference>
<evidence type="ECO:0000256" key="5">
    <source>
        <dbReference type="ARBA" id="ARBA00022840"/>
    </source>
</evidence>
<dbReference type="Gene3D" id="3.30.470.160">
    <property type="entry name" value="Inositol polyphosphate kinase"/>
    <property type="match status" value="2"/>
</dbReference>
<dbReference type="Pfam" id="PF03770">
    <property type="entry name" value="IPK"/>
    <property type="match status" value="1"/>
</dbReference>
<dbReference type="EMBL" id="CR940352">
    <property type="protein sequence ID" value="CAI75857.1"/>
    <property type="molecule type" value="Genomic_DNA"/>
</dbReference>
<comment type="catalytic activity">
    <reaction evidence="6">
        <text>1D-myo-inositol 1,4,5-trisphosphate + 2 ATP = 1D-myo-inositol 1,3,4,5,6-pentakisphosphate + 2 ADP + 2 H(+)</text>
        <dbReference type="Rhea" id="RHEA:32359"/>
        <dbReference type="ChEBI" id="CHEBI:15378"/>
        <dbReference type="ChEBI" id="CHEBI:30616"/>
        <dbReference type="ChEBI" id="CHEBI:57733"/>
        <dbReference type="ChEBI" id="CHEBI:203600"/>
        <dbReference type="ChEBI" id="CHEBI:456216"/>
        <dbReference type="EC" id="2.7.1.151"/>
    </reaction>
</comment>
<protein>
    <recommendedName>
        <fullName evidence="8">Kinase</fullName>
        <ecNumber evidence="8">2.7.-.-</ecNumber>
    </recommendedName>
</protein>
<dbReference type="EC" id="2.7.-.-" evidence="8"/>
<accession>Q4UBE4</accession>
<keyword evidence="10" id="KW-1185">Reference proteome</keyword>
<evidence type="ECO:0000256" key="6">
    <source>
        <dbReference type="ARBA" id="ARBA00036164"/>
    </source>
</evidence>
<dbReference type="GO" id="GO:0047326">
    <property type="term" value="F:inositol-1,3,4,6-tetrakisphosphate 5-kinase activity"/>
    <property type="evidence" value="ECO:0007669"/>
    <property type="project" value="RHEA"/>
</dbReference>
<comment type="catalytic activity">
    <reaction evidence="7">
        <text>1D-myo-inositol 1,3,4,6-tetrakisphosphate + ATP = 1D-myo-inositol 1,3,4,5,6-pentakisphosphate + ADP + H(+)</text>
        <dbReference type="Rhea" id="RHEA:12717"/>
        <dbReference type="ChEBI" id="CHEBI:15378"/>
        <dbReference type="ChEBI" id="CHEBI:30616"/>
        <dbReference type="ChEBI" id="CHEBI:57660"/>
        <dbReference type="ChEBI" id="CHEBI:57733"/>
        <dbReference type="ChEBI" id="CHEBI:456216"/>
        <dbReference type="EC" id="2.7.1.140"/>
    </reaction>
</comment>
<keyword evidence="2 8" id="KW-0808">Transferase</keyword>
<dbReference type="InParanoid" id="Q4UBE4"/>
<proteinExistence type="inferred from homology"/>
<dbReference type="GeneID" id="3864816"/>
<evidence type="ECO:0000256" key="7">
    <source>
        <dbReference type="ARBA" id="ARBA00036525"/>
    </source>
</evidence>
<dbReference type="GO" id="GO:0005737">
    <property type="term" value="C:cytoplasm"/>
    <property type="evidence" value="ECO:0007669"/>
    <property type="project" value="TreeGrafter"/>
</dbReference>
<dbReference type="AlphaFoldDB" id="Q4UBE4"/>
<dbReference type="InterPro" id="IPR038286">
    <property type="entry name" value="IPK_sf"/>
</dbReference>
<name>Q4UBE4_THEAN</name>
<evidence type="ECO:0000313" key="10">
    <source>
        <dbReference type="Proteomes" id="UP000001950"/>
    </source>
</evidence>
<dbReference type="OrthoDB" id="338650at2759"/>
<keyword evidence="5" id="KW-0067">ATP-binding</keyword>
<keyword evidence="3" id="KW-0547">Nucleotide-binding</keyword>
<dbReference type="GO" id="GO:0005524">
    <property type="term" value="F:ATP binding"/>
    <property type="evidence" value="ECO:0007669"/>
    <property type="project" value="UniProtKB-KW"/>
</dbReference>
<dbReference type="OMA" id="WIDFTHI"/>
<dbReference type="RefSeq" id="XP_955333.1">
    <property type="nucleotide sequence ID" value="XM_950240.1"/>
</dbReference>
<evidence type="ECO:0000256" key="1">
    <source>
        <dbReference type="ARBA" id="ARBA00007374"/>
    </source>
</evidence>
<sequence length="382" mass="44440">MSVLLEKSVRYMEMEESQEEDSKSNFGPKIALETLGENQLKLSGTSFILRDFDQKFVYKVIKTHSATEAVFYSIVYRICIPRLNDFRVNNINPDVFENISYLVDNELIPNFYGITSISYEDHRWYDLGHVTDVSANTFKAIKLENLMHGFENPGVIDIKLGSHNVNDDIILILHLLYLPICNMNWLECYGEIDDKIKVKSVELWRELKSKYHKSVQDATLKSPPDFNASDLGLPESYNKLDMHTLFMLIKTWRQKQVALETTEQELGFRITSIYIQHPDKNYVITSNEAKNLTKTQTIDLLSNIFKKDERMEMIRLNLIGFIERLSEWISLQKSISIVASSILIIFDVNNPNLHRIKWIDFTHINHNSTPTTVSLYSQYFTS</sequence>
<dbReference type="GO" id="GO:0008440">
    <property type="term" value="F:inositol-1,4,5-trisphosphate 3-kinase activity"/>
    <property type="evidence" value="ECO:0007669"/>
    <property type="project" value="TreeGrafter"/>
</dbReference>
<evidence type="ECO:0000313" key="9">
    <source>
        <dbReference type="EMBL" id="CAI75857.1"/>
    </source>
</evidence>
<keyword evidence="4 8" id="KW-0418">Kinase</keyword>
<dbReference type="VEuPathDB" id="PiroplasmaDB:TA18720"/>
<gene>
    <name evidence="9" type="ORF">TA18720</name>
</gene>
<dbReference type="KEGG" id="tan:TA18720"/>
<evidence type="ECO:0000256" key="2">
    <source>
        <dbReference type="ARBA" id="ARBA00022679"/>
    </source>
</evidence>
<dbReference type="GO" id="GO:0032958">
    <property type="term" value="P:inositol phosphate biosynthetic process"/>
    <property type="evidence" value="ECO:0007669"/>
    <property type="project" value="InterPro"/>
</dbReference>
<evidence type="ECO:0000256" key="8">
    <source>
        <dbReference type="RuleBase" id="RU363090"/>
    </source>
</evidence>
<dbReference type="GO" id="GO:0005634">
    <property type="term" value="C:nucleus"/>
    <property type="evidence" value="ECO:0007669"/>
    <property type="project" value="TreeGrafter"/>
</dbReference>
<reference evidence="9 10" key="1">
    <citation type="journal article" date="2005" name="Science">
        <title>Genome of the host-cell transforming parasite Theileria annulata compared with T. parva.</title>
        <authorList>
            <person name="Pain A."/>
            <person name="Renauld H."/>
            <person name="Berriman M."/>
            <person name="Murphy L."/>
            <person name="Yeats C.A."/>
            <person name="Weir W."/>
            <person name="Kerhornou A."/>
            <person name="Aslett M."/>
            <person name="Bishop R."/>
            <person name="Bouchier C."/>
            <person name="Cochet M."/>
            <person name="Coulson R.M.R."/>
            <person name="Cronin A."/>
            <person name="de Villiers E.P."/>
            <person name="Fraser A."/>
            <person name="Fosker N."/>
            <person name="Gardner M."/>
            <person name="Goble A."/>
            <person name="Griffiths-Jones S."/>
            <person name="Harris D.E."/>
            <person name="Katzer F."/>
            <person name="Larke N."/>
            <person name="Lord A."/>
            <person name="Maser P."/>
            <person name="McKellar S."/>
            <person name="Mooney P."/>
            <person name="Morton F."/>
            <person name="Nene V."/>
            <person name="O'Neil S."/>
            <person name="Price C."/>
            <person name="Quail M.A."/>
            <person name="Rabbinowitsch E."/>
            <person name="Rawlings N.D."/>
            <person name="Rutter S."/>
            <person name="Saunders D."/>
            <person name="Seeger K."/>
            <person name="Shah T."/>
            <person name="Squares R."/>
            <person name="Squares S."/>
            <person name="Tivey A."/>
            <person name="Walker A.R."/>
            <person name="Woodward J."/>
            <person name="Dobbelaere D.A.E."/>
            <person name="Langsley G."/>
            <person name="Rajandream M.A."/>
            <person name="McKeever D."/>
            <person name="Shiels B."/>
            <person name="Tait A."/>
            <person name="Barrell B.G."/>
            <person name="Hall N."/>
        </authorList>
    </citation>
    <scope>NUCLEOTIDE SEQUENCE [LARGE SCALE GENOMIC DNA]</scope>
    <source>
        <strain evidence="10">Ankara</strain>
    </source>
</reference>
<comment type="similarity">
    <text evidence="1 8">Belongs to the inositol phosphokinase (IPK) family.</text>
</comment>
<dbReference type="SUPFAM" id="SSF56104">
    <property type="entry name" value="SAICAR synthase-like"/>
    <property type="match status" value="1"/>
</dbReference>
<dbReference type="Proteomes" id="UP000001950">
    <property type="component" value="Chromosome 3"/>
</dbReference>
<organism evidence="9 10">
    <name type="scientific">Theileria annulata</name>
    <dbReference type="NCBI Taxonomy" id="5874"/>
    <lineage>
        <taxon>Eukaryota</taxon>
        <taxon>Sar</taxon>
        <taxon>Alveolata</taxon>
        <taxon>Apicomplexa</taxon>
        <taxon>Aconoidasida</taxon>
        <taxon>Piroplasmida</taxon>
        <taxon>Theileriidae</taxon>
        <taxon>Theileria</taxon>
    </lineage>
</organism>
<evidence type="ECO:0000256" key="4">
    <source>
        <dbReference type="ARBA" id="ARBA00022777"/>
    </source>
</evidence>
<dbReference type="InterPro" id="IPR005522">
    <property type="entry name" value="IPK"/>
</dbReference>